<dbReference type="GO" id="GO:0003725">
    <property type="term" value="F:double-stranded RNA binding"/>
    <property type="evidence" value="ECO:0007669"/>
    <property type="project" value="TreeGrafter"/>
</dbReference>
<comment type="caution">
    <text evidence="18">The sequence shown here is derived from an EMBL/GenBank/DDBJ whole genome shotgun (WGS) entry which is preliminary data.</text>
</comment>
<dbReference type="GO" id="GO:0042802">
    <property type="term" value="F:identical protein binding"/>
    <property type="evidence" value="ECO:0007669"/>
    <property type="project" value="UniProtKB-ARBA"/>
</dbReference>
<keyword evidence="7" id="KW-0698">rRNA processing</keyword>
<dbReference type="InterPro" id="IPR014720">
    <property type="entry name" value="dsRBD_dom"/>
</dbReference>
<dbReference type="AlphaFoldDB" id="A0A644VV15"/>
<dbReference type="PANTHER" id="PTHR11207:SF0">
    <property type="entry name" value="RIBONUCLEASE 3"/>
    <property type="match status" value="1"/>
</dbReference>
<dbReference type="Pfam" id="PF00035">
    <property type="entry name" value="dsrm"/>
    <property type="match status" value="1"/>
</dbReference>
<dbReference type="Gene3D" id="1.10.1520.10">
    <property type="entry name" value="Ribonuclease III domain"/>
    <property type="match status" value="1"/>
</dbReference>
<dbReference type="SUPFAM" id="SSF54768">
    <property type="entry name" value="dsRNA-binding domain-like"/>
    <property type="match status" value="1"/>
</dbReference>
<keyword evidence="10" id="KW-0540">Nuclease</keyword>
<gene>
    <name evidence="18" type="primary">rnc_17</name>
    <name evidence="18" type="ORF">SDC9_41387</name>
</gene>
<organism evidence="18">
    <name type="scientific">bioreactor metagenome</name>
    <dbReference type="NCBI Taxonomy" id="1076179"/>
    <lineage>
        <taxon>unclassified sequences</taxon>
        <taxon>metagenomes</taxon>
        <taxon>ecological metagenomes</taxon>
    </lineage>
</organism>
<dbReference type="PROSITE" id="PS50142">
    <property type="entry name" value="RNASE_3_2"/>
    <property type="match status" value="1"/>
</dbReference>
<dbReference type="PROSITE" id="PS50137">
    <property type="entry name" value="DS_RBD"/>
    <property type="match status" value="1"/>
</dbReference>
<keyword evidence="11" id="KW-0479">Metal-binding</keyword>
<evidence type="ECO:0000256" key="6">
    <source>
        <dbReference type="ARBA" id="ARBA00022490"/>
    </source>
</evidence>
<dbReference type="Pfam" id="PF14622">
    <property type="entry name" value="Ribonucleas_3_3"/>
    <property type="match status" value="1"/>
</dbReference>
<dbReference type="GO" id="GO:0006397">
    <property type="term" value="P:mRNA processing"/>
    <property type="evidence" value="ECO:0007669"/>
    <property type="project" value="UniProtKB-KW"/>
</dbReference>
<dbReference type="SMART" id="SM00358">
    <property type="entry name" value="DSRM"/>
    <property type="match status" value="1"/>
</dbReference>
<evidence type="ECO:0000256" key="15">
    <source>
        <dbReference type="ARBA" id="ARBA00022884"/>
    </source>
</evidence>
<dbReference type="FunFam" id="3.30.160.20:FF:000003">
    <property type="entry name" value="Ribonuclease 3"/>
    <property type="match status" value="1"/>
</dbReference>
<evidence type="ECO:0000256" key="14">
    <source>
        <dbReference type="ARBA" id="ARBA00022842"/>
    </source>
</evidence>
<dbReference type="SMART" id="SM00535">
    <property type="entry name" value="RIBOc"/>
    <property type="match status" value="1"/>
</dbReference>
<sequence length="234" mass="26651">MDKKRSEDLINLCKSLDIKMHDLELMNTALTHTSYAYESKKRPHPEHNERLEFLGDSVLSLVVSTYIYDKYTKKDEGYLSKLRAFLVCETTLAVFARKMKLGDYLLLGNGELNVSGRERPSILADAFESVVGAYYLDHGLEEVKKFLYDIILKHIDALAKEGIDMDYKTRLQEEVQKNGVVDIEYDQLEATGPAHERIFTMRVLVNRKEQGRGSGRTKKEAEQQAAKVALAALT</sequence>
<evidence type="ECO:0000256" key="11">
    <source>
        <dbReference type="ARBA" id="ARBA00022723"/>
    </source>
</evidence>
<evidence type="ECO:0000256" key="5">
    <source>
        <dbReference type="ARBA" id="ARBA00012177"/>
    </source>
</evidence>
<dbReference type="FunFam" id="1.10.1520.10:FF:000001">
    <property type="entry name" value="Ribonuclease 3"/>
    <property type="match status" value="1"/>
</dbReference>
<dbReference type="SUPFAM" id="SSF69065">
    <property type="entry name" value="RNase III domain-like"/>
    <property type="match status" value="1"/>
</dbReference>
<dbReference type="GO" id="GO:0004525">
    <property type="term" value="F:ribonuclease III activity"/>
    <property type="evidence" value="ECO:0007669"/>
    <property type="project" value="UniProtKB-EC"/>
</dbReference>
<feature type="domain" description="DRBM" evidence="16">
    <location>
        <begin position="166"/>
        <end position="234"/>
    </location>
</feature>
<dbReference type="HAMAP" id="MF_00104">
    <property type="entry name" value="RNase_III"/>
    <property type="match status" value="1"/>
</dbReference>
<dbReference type="InterPro" id="IPR011907">
    <property type="entry name" value="RNase_III"/>
</dbReference>
<dbReference type="EC" id="3.1.26.3" evidence="5"/>
<evidence type="ECO:0000256" key="2">
    <source>
        <dbReference type="ARBA" id="ARBA00004496"/>
    </source>
</evidence>
<comment type="similarity">
    <text evidence="3">Belongs to the ribonuclease III family.</text>
</comment>
<dbReference type="GO" id="GO:0006364">
    <property type="term" value="P:rRNA processing"/>
    <property type="evidence" value="ECO:0007669"/>
    <property type="project" value="UniProtKB-KW"/>
</dbReference>
<dbReference type="GO" id="GO:0046872">
    <property type="term" value="F:metal ion binding"/>
    <property type="evidence" value="ECO:0007669"/>
    <property type="project" value="UniProtKB-KW"/>
</dbReference>
<reference evidence="18" key="1">
    <citation type="submission" date="2019-08" db="EMBL/GenBank/DDBJ databases">
        <authorList>
            <person name="Kucharzyk K."/>
            <person name="Murdoch R.W."/>
            <person name="Higgins S."/>
            <person name="Loffler F."/>
        </authorList>
    </citation>
    <scope>NUCLEOTIDE SEQUENCE</scope>
</reference>
<keyword evidence="15" id="KW-0694">RNA-binding</keyword>
<name>A0A644VV15_9ZZZZ</name>
<dbReference type="NCBIfam" id="TIGR02191">
    <property type="entry name" value="RNaseIII"/>
    <property type="match status" value="1"/>
</dbReference>
<evidence type="ECO:0000259" key="17">
    <source>
        <dbReference type="PROSITE" id="PS50142"/>
    </source>
</evidence>
<comment type="subcellular location">
    <subcellularLocation>
        <location evidence="2">Cytoplasm</location>
    </subcellularLocation>
</comment>
<evidence type="ECO:0000256" key="12">
    <source>
        <dbReference type="ARBA" id="ARBA00022759"/>
    </source>
</evidence>
<evidence type="ECO:0000256" key="13">
    <source>
        <dbReference type="ARBA" id="ARBA00022801"/>
    </source>
</evidence>
<evidence type="ECO:0000259" key="16">
    <source>
        <dbReference type="PROSITE" id="PS50137"/>
    </source>
</evidence>
<dbReference type="Gene3D" id="3.30.160.20">
    <property type="match status" value="1"/>
</dbReference>
<dbReference type="CDD" id="cd10845">
    <property type="entry name" value="DSRM_RNAse_III_family"/>
    <property type="match status" value="1"/>
</dbReference>
<evidence type="ECO:0000256" key="4">
    <source>
        <dbReference type="ARBA" id="ARBA00011738"/>
    </source>
</evidence>
<keyword evidence="14" id="KW-0460">Magnesium</keyword>
<dbReference type="InterPro" id="IPR036389">
    <property type="entry name" value="RNase_III_sf"/>
</dbReference>
<evidence type="ECO:0000256" key="9">
    <source>
        <dbReference type="ARBA" id="ARBA00022694"/>
    </source>
</evidence>
<dbReference type="GO" id="GO:0005737">
    <property type="term" value="C:cytoplasm"/>
    <property type="evidence" value="ECO:0007669"/>
    <property type="project" value="UniProtKB-SubCell"/>
</dbReference>
<evidence type="ECO:0000256" key="7">
    <source>
        <dbReference type="ARBA" id="ARBA00022552"/>
    </source>
</evidence>
<dbReference type="InterPro" id="IPR000999">
    <property type="entry name" value="RNase_III_dom"/>
</dbReference>
<dbReference type="EMBL" id="VSSQ01000459">
    <property type="protein sequence ID" value="MPL95218.1"/>
    <property type="molecule type" value="Genomic_DNA"/>
</dbReference>
<dbReference type="GO" id="GO:0008033">
    <property type="term" value="P:tRNA processing"/>
    <property type="evidence" value="ECO:0007669"/>
    <property type="project" value="UniProtKB-KW"/>
</dbReference>
<keyword evidence="6" id="KW-0963">Cytoplasm</keyword>
<dbReference type="PANTHER" id="PTHR11207">
    <property type="entry name" value="RIBONUCLEASE III"/>
    <property type="match status" value="1"/>
</dbReference>
<proteinExistence type="inferred from homology"/>
<evidence type="ECO:0000256" key="10">
    <source>
        <dbReference type="ARBA" id="ARBA00022722"/>
    </source>
</evidence>
<accession>A0A644VV15</accession>
<evidence type="ECO:0000313" key="18">
    <source>
        <dbReference type="EMBL" id="MPL95218.1"/>
    </source>
</evidence>
<dbReference type="PROSITE" id="PS00517">
    <property type="entry name" value="RNASE_3_1"/>
    <property type="match status" value="1"/>
</dbReference>
<keyword evidence="8" id="KW-0507">mRNA processing</keyword>
<keyword evidence="13 18" id="KW-0378">Hydrolase</keyword>
<protein>
    <recommendedName>
        <fullName evidence="5">ribonuclease III</fullName>
        <ecNumber evidence="5">3.1.26.3</ecNumber>
    </recommendedName>
</protein>
<dbReference type="GO" id="GO:0010468">
    <property type="term" value="P:regulation of gene expression"/>
    <property type="evidence" value="ECO:0007669"/>
    <property type="project" value="TreeGrafter"/>
</dbReference>
<comment type="subunit">
    <text evidence="4">Homodimer.</text>
</comment>
<evidence type="ECO:0000256" key="1">
    <source>
        <dbReference type="ARBA" id="ARBA00000109"/>
    </source>
</evidence>
<keyword evidence="12" id="KW-0255">Endonuclease</keyword>
<evidence type="ECO:0000256" key="3">
    <source>
        <dbReference type="ARBA" id="ARBA00010183"/>
    </source>
</evidence>
<evidence type="ECO:0000256" key="8">
    <source>
        <dbReference type="ARBA" id="ARBA00022664"/>
    </source>
</evidence>
<feature type="domain" description="RNase III" evidence="17">
    <location>
        <begin position="9"/>
        <end position="139"/>
    </location>
</feature>
<keyword evidence="9" id="KW-0819">tRNA processing</keyword>
<dbReference type="CDD" id="cd00593">
    <property type="entry name" value="RIBOc"/>
    <property type="match status" value="1"/>
</dbReference>
<comment type="catalytic activity">
    <reaction evidence="1">
        <text>Endonucleolytic cleavage to 5'-phosphomonoester.</text>
        <dbReference type="EC" id="3.1.26.3"/>
    </reaction>
</comment>